<feature type="signal peptide" evidence="2">
    <location>
        <begin position="1"/>
        <end position="22"/>
    </location>
</feature>
<dbReference type="InterPro" id="IPR007621">
    <property type="entry name" value="TPM_dom"/>
</dbReference>
<dbReference type="Pfam" id="PF04536">
    <property type="entry name" value="TPM_phosphatase"/>
    <property type="match status" value="1"/>
</dbReference>
<reference evidence="4" key="1">
    <citation type="submission" date="2021-07" db="EMBL/GenBank/DDBJ databases">
        <title>Candidatus Kaistella beijingensis sp. nov. isolated from a municipal wastewater treatment plant is involved in sludge foaming.</title>
        <authorList>
            <person name="Song Y."/>
            <person name="Liu S.-J."/>
        </authorList>
    </citation>
    <scope>NUCLEOTIDE SEQUENCE</scope>
    <source>
        <strain evidence="4">DSM 43998</strain>
    </source>
</reference>
<feature type="domain" description="TPM" evidence="3">
    <location>
        <begin position="38"/>
        <end position="155"/>
    </location>
</feature>
<proteinExistence type="predicted"/>
<dbReference type="Gene3D" id="3.10.310.50">
    <property type="match status" value="1"/>
</dbReference>
<keyword evidence="2" id="KW-0732">Signal</keyword>
<accession>A0ABX8SAS1</accession>
<organism evidence="4 5">
    <name type="scientific">Skermania pinensis</name>
    <dbReference type="NCBI Taxonomy" id="39122"/>
    <lineage>
        <taxon>Bacteria</taxon>
        <taxon>Bacillati</taxon>
        <taxon>Actinomycetota</taxon>
        <taxon>Actinomycetes</taxon>
        <taxon>Mycobacteriales</taxon>
        <taxon>Gordoniaceae</taxon>
        <taxon>Skermania</taxon>
    </lineage>
</organism>
<evidence type="ECO:0000313" key="4">
    <source>
        <dbReference type="EMBL" id="QXQ14965.1"/>
    </source>
</evidence>
<evidence type="ECO:0000313" key="5">
    <source>
        <dbReference type="Proteomes" id="UP000887023"/>
    </source>
</evidence>
<feature type="compositionally biased region" description="Gly residues" evidence="1">
    <location>
        <begin position="636"/>
        <end position="658"/>
    </location>
</feature>
<keyword evidence="5" id="KW-1185">Reference proteome</keyword>
<evidence type="ECO:0000256" key="1">
    <source>
        <dbReference type="SAM" id="MobiDB-lite"/>
    </source>
</evidence>
<feature type="region of interest" description="Disordered" evidence="1">
    <location>
        <begin position="625"/>
        <end position="658"/>
    </location>
</feature>
<feature type="chain" id="PRO_5046563305" evidence="2">
    <location>
        <begin position="23"/>
        <end position="658"/>
    </location>
</feature>
<dbReference type="EMBL" id="CP079105">
    <property type="protein sequence ID" value="QXQ14965.1"/>
    <property type="molecule type" value="Genomic_DNA"/>
</dbReference>
<evidence type="ECO:0000256" key="2">
    <source>
        <dbReference type="SAM" id="SignalP"/>
    </source>
</evidence>
<sequence>MRRIFALLFTLAALTLLPFTLAAPASAESPLNMPGQLIDHARALDSTGRAAAQQQIDDLYNAHRIKLWVIYTADFSGLDPATWADRTVQLSSFGDRDVLLAVATEDRAYYFSASSALPGVTAGEITDIQQNAVEPALRQRDWAAAAVAAASGLSDAAASTSGISTRTVLIGGGVAVVGAGGALLYARRRRRGRAESGAATARTIDPSDTAALAGLPVAALDVRSREVLVEIDNAVRTSSEELELARGEFGDEAVRPFVTALNHARAALARAFAIRQQLDDDQPETEQQQRDLLVELISRCGVADRELDARVDEFDGMRNLLINADQRLDALTRQSVDLSVRIPKSEATYTQLTQQYPASVLAPIASNVTMAKERAGFADQSLVHAREAVALPAGKQGPAVPAIRAAESALTQAGTLLDAVDTAAGDIRTAVDTLPQVLDDAKADVAAATGLAAFGGDELARARAATETAIAQADPVNNPLGSYRAIVTADTALEQAVATAGDRRQTDERLRQQLAQALTAARAQVGAAADFIGTRRGAVDAEARTRLAEAQRNLDQAQQLQTSDPAQATRYAQAAADLGARALSSAQSDVRQWEAQRRDSRGGNNGAILGGIILDSVLRGGFGSGSHGNRWDTGGHGHSPGSFGGAGSSRRIGGGGRF</sequence>
<dbReference type="RefSeq" id="WP_083529958.1">
    <property type="nucleotide sequence ID" value="NZ_CBCRUZ010000009.1"/>
</dbReference>
<evidence type="ECO:0000259" key="3">
    <source>
        <dbReference type="Pfam" id="PF04536"/>
    </source>
</evidence>
<name>A0ABX8SAS1_9ACTN</name>
<dbReference type="Proteomes" id="UP000887023">
    <property type="component" value="Chromosome"/>
</dbReference>
<protein>
    <submittedName>
        <fullName evidence="4">TPM domain-containing protein</fullName>
    </submittedName>
</protein>
<gene>
    <name evidence="4" type="ORF">KV203_06235</name>
</gene>